<keyword evidence="4" id="KW-0472">Membrane</keyword>
<dbReference type="PANTHER" id="PTHR16023">
    <property type="entry name" value="TAX1 BINDING PROTEIN-RELATED"/>
    <property type="match status" value="1"/>
</dbReference>
<keyword evidence="8" id="KW-1185">Reference proteome</keyword>
<proteinExistence type="inferred from homology"/>
<accession>A0AAD1X5Y1</accession>
<dbReference type="AlphaFoldDB" id="A0AAD1X5Y1"/>
<evidence type="ECO:0000259" key="6">
    <source>
        <dbReference type="Pfam" id="PF11916"/>
    </source>
</evidence>
<dbReference type="InterPro" id="IPR021841">
    <property type="entry name" value="VAC14_Fig4p-bd"/>
</dbReference>
<evidence type="ECO:0000256" key="2">
    <source>
        <dbReference type="ARBA" id="ARBA00010225"/>
    </source>
</evidence>
<evidence type="ECO:0000256" key="5">
    <source>
        <dbReference type="SAM" id="MobiDB-lite"/>
    </source>
</evidence>
<dbReference type="GO" id="GO:0006661">
    <property type="term" value="P:phosphatidylinositol biosynthetic process"/>
    <property type="evidence" value="ECO:0007669"/>
    <property type="project" value="InterPro"/>
</dbReference>
<dbReference type="PANTHER" id="PTHR16023:SF0">
    <property type="entry name" value="PROTEIN VAC14 HOMOLOG"/>
    <property type="match status" value="1"/>
</dbReference>
<evidence type="ECO:0000256" key="4">
    <source>
        <dbReference type="ARBA" id="ARBA00023136"/>
    </source>
</evidence>
<dbReference type="GO" id="GO:0010008">
    <property type="term" value="C:endosome membrane"/>
    <property type="evidence" value="ECO:0007669"/>
    <property type="project" value="TreeGrafter"/>
</dbReference>
<evidence type="ECO:0000256" key="3">
    <source>
        <dbReference type="ARBA" id="ARBA00022737"/>
    </source>
</evidence>
<organism evidence="7 8">
    <name type="scientific">Euplotes crassus</name>
    <dbReference type="NCBI Taxonomy" id="5936"/>
    <lineage>
        <taxon>Eukaryota</taxon>
        <taxon>Sar</taxon>
        <taxon>Alveolata</taxon>
        <taxon>Ciliophora</taxon>
        <taxon>Intramacronucleata</taxon>
        <taxon>Spirotrichea</taxon>
        <taxon>Hypotrichia</taxon>
        <taxon>Euplotida</taxon>
        <taxon>Euplotidae</taxon>
        <taxon>Moneuplotes</taxon>
    </lineage>
</organism>
<dbReference type="Pfam" id="PF11916">
    <property type="entry name" value="Vac14_Fig4_bd"/>
    <property type="match status" value="1"/>
</dbReference>
<feature type="compositionally biased region" description="Basic and acidic residues" evidence="5">
    <location>
        <begin position="336"/>
        <end position="355"/>
    </location>
</feature>
<reference evidence="7" key="1">
    <citation type="submission" date="2023-07" db="EMBL/GenBank/DDBJ databases">
        <authorList>
            <consortium name="AG Swart"/>
            <person name="Singh M."/>
            <person name="Singh A."/>
            <person name="Seah K."/>
            <person name="Emmerich C."/>
        </authorList>
    </citation>
    <scope>NUCLEOTIDE SEQUENCE</scope>
    <source>
        <strain evidence="7">DP1</strain>
    </source>
</reference>
<evidence type="ECO:0000313" key="8">
    <source>
        <dbReference type="Proteomes" id="UP001295684"/>
    </source>
</evidence>
<dbReference type="InterPro" id="IPR026825">
    <property type="entry name" value="Vac14"/>
</dbReference>
<comment type="similarity">
    <text evidence="2">Belongs to the VAC14 family.</text>
</comment>
<gene>
    <name evidence="7" type="ORF">ECRASSUSDP1_LOCUS38</name>
</gene>
<evidence type="ECO:0000256" key="1">
    <source>
        <dbReference type="ARBA" id="ARBA00004308"/>
    </source>
</evidence>
<dbReference type="SUPFAM" id="SSF48371">
    <property type="entry name" value="ARM repeat"/>
    <property type="match status" value="1"/>
</dbReference>
<sequence length="742" mass="86250">MERNLDKKAAKQSTTYLSDKSIEKRKQAATEVGEIVDDLVGQNKETDIKRFIEEFSLMTNEEMPQRRRTGLYGISAIAVALYQKGTSEYLSLLLNPVMSKFSDREPKVQLAACDAMFNILMVCKEDIIFDKSFPITFDRIVSIVSYPNNDVKDWGRKLVEQLEDIVYGALVKNNIFDLDSLLDTIYTKLSKSKNQDISLVLIRWIETLSSMTNVDILKCLPRFLERFFEIMSTNAKHDVYDLTYNQLNVFLKDYQECQSRSVELDIQILRKALKFLLKKKSLDIDQSRYLAIIWLEEFLKFFNEDLVKEVAFEDLKDDKVEFYESDDSLPQFGNFEEEKGGPEEDKEESKDMEAERAQMREELGSRLFPEMLNCVLYYINTGNTEVVAILGRINTLLQKLVIVINLKITSPKTNKNELDPILVCLRKNFIKGKVKTKEICIGWFTELFKHYSDTLLNKEDEILENIIQSINFKESKLTESVLQLLCLMSSKNQQFLKEIVEMLLKRFNNEKDIEMEYINNLIHIMCSNIDQKLVFSEFAIEIMKFNNYQFVSFMIEILDLILSGAPVYQPLRDILSKEKKEPEDKEFFTTLFNTWCFNPLSALNLCFLAKKYKLAYHLLLCIGDNMTFDKDKLIQLCNIVQLIESPAFLELRIDLLDPGKNYYLIKTLQGILLMIPISKAFNALKTRLECVNLDPRASFAVEAMEIQETENPNEEDEKEIQECLTMFKNSIDLAKDSNKKSG</sequence>
<dbReference type="EMBL" id="CAMPGE010000038">
    <property type="protein sequence ID" value="CAI2358755.1"/>
    <property type="molecule type" value="Genomic_DNA"/>
</dbReference>
<evidence type="ECO:0000313" key="7">
    <source>
        <dbReference type="EMBL" id="CAI2358755.1"/>
    </source>
</evidence>
<name>A0AAD1X5Y1_EUPCR</name>
<feature type="domain" description="Vacuolar protein 14 C-terminal Fig4-binding" evidence="6">
    <location>
        <begin position="518"/>
        <end position="691"/>
    </location>
</feature>
<keyword evidence="3" id="KW-0677">Repeat</keyword>
<protein>
    <recommendedName>
        <fullName evidence="6">Vacuolar protein 14 C-terminal Fig4-binding domain-containing protein</fullName>
    </recommendedName>
</protein>
<dbReference type="Pfam" id="PF12755">
    <property type="entry name" value="Vac14_Fab1_bd"/>
    <property type="match status" value="1"/>
</dbReference>
<comment type="subcellular location">
    <subcellularLocation>
        <location evidence="1">Endomembrane system</location>
    </subcellularLocation>
</comment>
<dbReference type="InterPro" id="IPR016024">
    <property type="entry name" value="ARM-type_fold"/>
</dbReference>
<feature type="region of interest" description="Disordered" evidence="5">
    <location>
        <begin position="329"/>
        <end position="355"/>
    </location>
</feature>
<dbReference type="Proteomes" id="UP001295684">
    <property type="component" value="Unassembled WGS sequence"/>
</dbReference>
<dbReference type="GO" id="GO:0070772">
    <property type="term" value="C:PAS complex"/>
    <property type="evidence" value="ECO:0007669"/>
    <property type="project" value="InterPro"/>
</dbReference>
<comment type="caution">
    <text evidence="7">The sequence shown here is derived from an EMBL/GenBank/DDBJ whole genome shotgun (WGS) entry which is preliminary data.</text>
</comment>
<dbReference type="InterPro" id="IPR011989">
    <property type="entry name" value="ARM-like"/>
</dbReference>
<dbReference type="Gene3D" id="1.25.10.10">
    <property type="entry name" value="Leucine-rich Repeat Variant"/>
    <property type="match status" value="1"/>
</dbReference>